<dbReference type="PANTHER" id="PTHR48106">
    <property type="entry name" value="QUINONE OXIDOREDUCTASE PIG3-RELATED"/>
    <property type="match status" value="1"/>
</dbReference>
<name>A0ABV3FNY5_9NOCA</name>
<dbReference type="InterPro" id="IPR036291">
    <property type="entry name" value="NAD(P)-bd_dom_sf"/>
</dbReference>
<dbReference type="PANTHER" id="PTHR48106:SF18">
    <property type="entry name" value="QUINONE OXIDOREDUCTASE PIG3"/>
    <property type="match status" value="1"/>
</dbReference>
<dbReference type="Pfam" id="PF00107">
    <property type="entry name" value="ADH_zinc_N"/>
    <property type="match status" value="1"/>
</dbReference>
<dbReference type="Gene3D" id="3.40.50.720">
    <property type="entry name" value="NAD(P)-binding Rossmann-like Domain"/>
    <property type="match status" value="1"/>
</dbReference>
<proteinExistence type="predicted"/>
<dbReference type="InterPro" id="IPR013149">
    <property type="entry name" value="ADH-like_C"/>
</dbReference>
<dbReference type="InterPro" id="IPR013154">
    <property type="entry name" value="ADH-like_N"/>
</dbReference>
<dbReference type="Gene3D" id="3.90.180.10">
    <property type="entry name" value="Medium-chain alcohol dehydrogenases, catalytic domain"/>
    <property type="match status" value="1"/>
</dbReference>
<evidence type="ECO:0000313" key="4">
    <source>
        <dbReference type="EMBL" id="MEV0707128.1"/>
    </source>
</evidence>
<evidence type="ECO:0000256" key="2">
    <source>
        <dbReference type="ARBA" id="ARBA00023002"/>
    </source>
</evidence>
<dbReference type="InterPro" id="IPR020843">
    <property type="entry name" value="ER"/>
</dbReference>
<dbReference type="EMBL" id="JBFAKC010000002">
    <property type="protein sequence ID" value="MEV0707128.1"/>
    <property type="molecule type" value="Genomic_DNA"/>
</dbReference>
<feature type="domain" description="Enoyl reductase (ER)" evidence="3">
    <location>
        <begin position="5"/>
        <end position="314"/>
    </location>
</feature>
<dbReference type="RefSeq" id="WP_357780688.1">
    <property type="nucleotide sequence ID" value="NZ_JBFAKC010000002.1"/>
</dbReference>
<organism evidence="4 5">
    <name type="scientific">Nocardia aurea</name>
    <dbReference type="NCBI Taxonomy" id="2144174"/>
    <lineage>
        <taxon>Bacteria</taxon>
        <taxon>Bacillati</taxon>
        <taxon>Actinomycetota</taxon>
        <taxon>Actinomycetes</taxon>
        <taxon>Mycobacteriales</taxon>
        <taxon>Nocardiaceae</taxon>
        <taxon>Nocardia</taxon>
    </lineage>
</organism>
<keyword evidence="5" id="KW-1185">Reference proteome</keyword>
<accession>A0ABV3FNY5</accession>
<evidence type="ECO:0000259" key="3">
    <source>
        <dbReference type="SMART" id="SM00829"/>
    </source>
</evidence>
<dbReference type="SUPFAM" id="SSF50129">
    <property type="entry name" value="GroES-like"/>
    <property type="match status" value="1"/>
</dbReference>
<reference evidence="4 5" key="1">
    <citation type="submission" date="2024-06" db="EMBL/GenBank/DDBJ databases">
        <title>The Natural Products Discovery Center: Release of the First 8490 Sequenced Strains for Exploring Actinobacteria Biosynthetic Diversity.</title>
        <authorList>
            <person name="Kalkreuter E."/>
            <person name="Kautsar S.A."/>
            <person name="Yang D."/>
            <person name="Bader C.D."/>
            <person name="Teijaro C.N."/>
            <person name="Fluegel L."/>
            <person name="Davis C.M."/>
            <person name="Simpson J.R."/>
            <person name="Lauterbach L."/>
            <person name="Steele A.D."/>
            <person name="Gui C."/>
            <person name="Meng S."/>
            <person name="Li G."/>
            <person name="Viehrig K."/>
            <person name="Ye F."/>
            <person name="Su P."/>
            <person name="Kiefer A.F."/>
            <person name="Nichols A."/>
            <person name="Cepeda A.J."/>
            <person name="Yan W."/>
            <person name="Fan B."/>
            <person name="Jiang Y."/>
            <person name="Adhikari A."/>
            <person name="Zheng C.-J."/>
            <person name="Schuster L."/>
            <person name="Cowan T.M."/>
            <person name="Smanski M.J."/>
            <person name="Chevrette M.G."/>
            <person name="De Carvalho L.P.S."/>
            <person name="Shen B."/>
        </authorList>
    </citation>
    <scope>NUCLEOTIDE SEQUENCE [LARGE SCALE GENOMIC DNA]</scope>
    <source>
        <strain evidence="4 5">NPDC050403</strain>
    </source>
</reference>
<keyword evidence="2" id="KW-0560">Oxidoreductase</keyword>
<keyword evidence="1" id="KW-0521">NADP</keyword>
<protein>
    <submittedName>
        <fullName evidence="4">Zinc-binding dehydrogenase</fullName>
    </submittedName>
</protein>
<evidence type="ECO:0000313" key="5">
    <source>
        <dbReference type="Proteomes" id="UP001551695"/>
    </source>
</evidence>
<sequence>MTGTGGPEVLVPRAMPTPRPGVGELTIRTEAIPVLYPEIALRSGAFPLAAEPPLIFGFQAVGIVAETGPEVDAALVGRRVAVATAGFGSYAEYVRAPAVSATPVPEELSAAEAAAVLMSGSVAVTLLDAAACTGTETVLVEAAATGVGAALTELAARRGIRVLATAGGPAKAERARALGAAEVFDHRDPEWTARLRDHLGDTTIDVVFDSIGGATATALLDVITPLSGRMLGYGFLSGAPAQVTAADLIARGLTFIGCAGPRWLAVVDANRGRALALAANGELDPLVESVLPLERADEAHRLVEGRAPLGKIVLRPVTS</sequence>
<evidence type="ECO:0000256" key="1">
    <source>
        <dbReference type="ARBA" id="ARBA00022857"/>
    </source>
</evidence>
<dbReference type="SUPFAM" id="SSF51735">
    <property type="entry name" value="NAD(P)-binding Rossmann-fold domains"/>
    <property type="match status" value="1"/>
</dbReference>
<comment type="caution">
    <text evidence="4">The sequence shown here is derived from an EMBL/GenBank/DDBJ whole genome shotgun (WGS) entry which is preliminary data.</text>
</comment>
<gene>
    <name evidence="4" type="ORF">AB0I48_06130</name>
</gene>
<dbReference type="InterPro" id="IPR011032">
    <property type="entry name" value="GroES-like_sf"/>
</dbReference>
<dbReference type="Proteomes" id="UP001551695">
    <property type="component" value="Unassembled WGS sequence"/>
</dbReference>
<dbReference type="Pfam" id="PF08240">
    <property type="entry name" value="ADH_N"/>
    <property type="match status" value="1"/>
</dbReference>
<dbReference type="SMART" id="SM00829">
    <property type="entry name" value="PKS_ER"/>
    <property type="match status" value="1"/>
</dbReference>